<keyword evidence="1" id="KW-0472">Membrane</keyword>
<sequence length="201" mass="21851">MEKRAPPAGQNGSPTVVRAVFENRKITIEGFRSLGVLATFFAGLQVSMLSASLSDNSSTPAKLINAFWLAGTFLDVFGAILSTLTARWLEVLEPEHAEVLETAWANRANLPPRQMRWSLAGFHDWIIANALFSGLGIIAAGVTLFLLGLLLYIWTKQPLLVSILATIPVAVLTPLLAMTLLFPSGRKENVINILAARRGAW</sequence>
<keyword evidence="4" id="KW-1185">Reference proteome</keyword>
<dbReference type="Proteomes" id="UP000054477">
    <property type="component" value="Unassembled WGS sequence"/>
</dbReference>
<name>A0A0C9WYN5_9AGAR</name>
<dbReference type="AlphaFoldDB" id="A0A0C9WYN5"/>
<reference evidence="3 4" key="1">
    <citation type="submission" date="2014-04" db="EMBL/GenBank/DDBJ databases">
        <authorList>
            <consortium name="DOE Joint Genome Institute"/>
            <person name="Kuo A."/>
            <person name="Kohler A."/>
            <person name="Nagy L.G."/>
            <person name="Floudas D."/>
            <person name="Copeland A."/>
            <person name="Barry K.W."/>
            <person name="Cichocki N."/>
            <person name="Veneault-Fourrey C."/>
            <person name="LaButti K."/>
            <person name="Lindquist E.A."/>
            <person name="Lipzen A."/>
            <person name="Lundell T."/>
            <person name="Morin E."/>
            <person name="Murat C."/>
            <person name="Sun H."/>
            <person name="Tunlid A."/>
            <person name="Henrissat B."/>
            <person name="Grigoriev I.V."/>
            <person name="Hibbett D.S."/>
            <person name="Martin F."/>
            <person name="Nordberg H.P."/>
            <person name="Cantor M.N."/>
            <person name="Hua S.X."/>
        </authorList>
    </citation>
    <scope>NUCLEOTIDE SEQUENCE [LARGE SCALE GENOMIC DNA]</scope>
    <source>
        <strain evidence="3 4">LaAM-08-1</strain>
    </source>
</reference>
<evidence type="ECO:0000313" key="3">
    <source>
        <dbReference type="EMBL" id="KIJ94058.1"/>
    </source>
</evidence>
<evidence type="ECO:0000313" key="4">
    <source>
        <dbReference type="Proteomes" id="UP000054477"/>
    </source>
</evidence>
<keyword evidence="1" id="KW-0812">Transmembrane</keyword>
<proteinExistence type="predicted"/>
<keyword evidence="1" id="KW-1133">Transmembrane helix</keyword>
<evidence type="ECO:0000256" key="1">
    <source>
        <dbReference type="SAM" id="Phobius"/>
    </source>
</evidence>
<dbReference type="Pfam" id="PF20153">
    <property type="entry name" value="DUF6535"/>
    <property type="match status" value="1"/>
</dbReference>
<feature type="transmembrane region" description="Helical" evidence="1">
    <location>
        <begin position="159"/>
        <end position="182"/>
    </location>
</feature>
<feature type="transmembrane region" description="Helical" evidence="1">
    <location>
        <begin position="34"/>
        <end position="54"/>
    </location>
</feature>
<accession>A0A0C9WYN5</accession>
<dbReference type="OrthoDB" id="3152367at2759"/>
<feature type="transmembrane region" description="Helical" evidence="1">
    <location>
        <begin position="125"/>
        <end position="153"/>
    </location>
</feature>
<feature type="domain" description="DUF6535" evidence="2">
    <location>
        <begin position="54"/>
        <end position="155"/>
    </location>
</feature>
<dbReference type="InterPro" id="IPR045338">
    <property type="entry name" value="DUF6535"/>
</dbReference>
<gene>
    <name evidence="3" type="ORF">K443DRAFT_684048</name>
</gene>
<reference evidence="4" key="2">
    <citation type="submission" date="2015-01" db="EMBL/GenBank/DDBJ databases">
        <title>Evolutionary Origins and Diversification of the Mycorrhizal Mutualists.</title>
        <authorList>
            <consortium name="DOE Joint Genome Institute"/>
            <consortium name="Mycorrhizal Genomics Consortium"/>
            <person name="Kohler A."/>
            <person name="Kuo A."/>
            <person name="Nagy L.G."/>
            <person name="Floudas D."/>
            <person name="Copeland A."/>
            <person name="Barry K.W."/>
            <person name="Cichocki N."/>
            <person name="Veneault-Fourrey C."/>
            <person name="LaButti K."/>
            <person name="Lindquist E.A."/>
            <person name="Lipzen A."/>
            <person name="Lundell T."/>
            <person name="Morin E."/>
            <person name="Murat C."/>
            <person name="Riley R."/>
            <person name="Ohm R."/>
            <person name="Sun H."/>
            <person name="Tunlid A."/>
            <person name="Henrissat B."/>
            <person name="Grigoriev I.V."/>
            <person name="Hibbett D.S."/>
            <person name="Martin F."/>
        </authorList>
    </citation>
    <scope>NUCLEOTIDE SEQUENCE [LARGE SCALE GENOMIC DNA]</scope>
    <source>
        <strain evidence="4">LaAM-08-1</strain>
    </source>
</reference>
<organism evidence="3 4">
    <name type="scientific">Laccaria amethystina LaAM-08-1</name>
    <dbReference type="NCBI Taxonomy" id="1095629"/>
    <lineage>
        <taxon>Eukaryota</taxon>
        <taxon>Fungi</taxon>
        <taxon>Dikarya</taxon>
        <taxon>Basidiomycota</taxon>
        <taxon>Agaricomycotina</taxon>
        <taxon>Agaricomycetes</taxon>
        <taxon>Agaricomycetidae</taxon>
        <taxon>Agaricales</taxon>
        <taxon>Agaricineae</taxon>
        <taxon>Hydnangiaceae</taxon>
        <taxon>Laccaria</taxon>
    </lineage>
</organism>
<dbReference type="EMBL" id="KN838811">
    <property type="protein sequence ID" value="KIJ94058.1"/>
    <property type="molecule type" value="Genomic_DNA"/>
</dbReference>
<feature type="transmembrane region" description="Helical" evidence="1">
    <location>
        <begin position="66"/>
        <end position="86"/>
    </location>
</feature>
<dbReference type="HOGENOM" id="CLU_107234_0_0_1"/>
<protein>
    <recommendedName>
        <fullName evidence="2">DUF6535 domain-containing protein</fullName>
    </recommendedName>
</protein>
<evidence type="ECO:0000259" key="2">
    <source>
        <dbReference type="Pfam" id="PF20153"/>
    </source>
</evidence>